<feature type="compositionally biased region" description="Basic residues" evidence="5">
    <location>
        <begin position="21"/>
        <end position="40"/>
    </location>
</feature>
<name>A0ABS3UEN2_9ACTN</name>
<evidence type="ECO:0000256" key="2">
    <source>
        <dbReference type="ARBA" id="ARBA00022670"/>
    </source>
</evidence>
<dbReference type="Proteomes" id="UP000679690">
    <property type="component" value="Unassembled WGS sequence"/>
</dbReference>
<dbReference type="EMBL" id="JAGFNS010000003">
    <property type="protein sequence ID" value="MBO3737230.1"/>
    <property type="molecule type" value="Genomic_DNA"/>
</dbReference>
<dbReference type="Pfam" id="PF00877">
    <property type="entry name" value="NLPC_P60"/>
    <property type="match status" value="1"/>
</dbReference>
<dbReference type="InterPro" id="IPR051794">
    <property type="entry name" value="PG_Endopeptidase_C40"/>
</dbReference>
<keyword evidence="3" id="KW-0378">Hydrolase</keyword>
<dbReference type="InterPro" id="IPR038765">
    <property type="entry name" value="Papain-like_cys_pep_sf"/>
</dbReference>
<evidence type="ECO:0000313" key="7">
    <source>
        <dbReference type="EMBL" id="MBO3737230.1"/>
    </source>
</evidence>
<evidence type="ECO:0000256" key="3">
    <source>
        <dbReference type="ARBA" id="ARBA00022801"/>
    </source>
</evidence>
<sequence length="385" mass="41269">MPNTESDQCGADDHGRIQVAKIRRRHTARRPHRTGSRRALPRTGRCDTAVGQTTTRQSGAGTGDPYPVSPAPPGFHGRRIRERPRGEAAPIRGRACLPARTRQLTSQACRRDFSTVHEHSSRRRRRTSVGTGTVALSLGLCLCAGQLVAASPAAAATATVTPVTASAAAAKITPQIATKASTRNLAWGSTLKITAKVIDPATGQVAKGTVRLQGWSNGAWRTWDTDTVKGGAVTLTAKPTKTVWVRTLFTGTGYNQQATTKVKVKVRASGAKVLAEAKKHKGALYLFGAAGPKRFDCSGFTKYVYKKAAGKSLPHKANSQQKYGKSVAKSNKKIGDLIIFRNGSYGYHAGIYAGNGYVYDSPHSGARVGKHKIWNSNYVVRRLVA</sequence>
<keyword evidence="4" id="KW-0788">Thiol protease</keyword>
<dbReference type="PANTHER" id="PTHR47359">
    <property type="entry name" value="PEPTIDOGLYCAN DL-ENDOPEPTIDASE CWLO"/>
    <property type="match status" value="1"/>
</dbReference>
<keyword evidence="2" id="KW-0645">Protease</keyword>
<feature type="domain" description="NlpC/P60" evidence="6">
    <location>
        <begin position="267"/>
        <end position="385"/>
    </location>
</feature>
<accession>A0ABS3UEN2</accession>
<evidence type="ECO:0000256" key="4">
    <source>
        <dbReference type="ARBA" id="ARBA00022807"/>
    </source>
</evidence>
<comment type="caution">
    <text evidence="7">The sequence shown here is derived from an EMBL/GenBank/DDBJ whole genome shotgun (WGS) entry which is preliminary data.</text>
</comment>
<evidence type="ECO:0000313" key="8">
    <source>
        <dbReference type="Proteomes" id="UP000679690"/>
    </source>
</evidence>
<reference evidence="7 8" key="1">
    <citation type="submission" date="2021-03" db="EMBL/GenBank/DDBJ databases">
        <title>Actinoplanes flavus sp. nov., a novel actinomycete isolated from Coconut Palm rhizosphere soil.</title>
        <authorList>
            <person name="Luo X."/>
        </authorList>
    </citation>
    <scope>NUCLEOTIDE SEQUENCE [LARGE SCALE GENOMIC DNA]</scope>
    <source>
        <strain evidence="7 8">NEAU-H7</strain>
    </source>
</reference>
<feature type="region of interest" description="Disordered" evidence="5">
    <location>
        <begin position="1"/>
        <end position="90"/>
    </location>
</feature>
<comment type="similarity">
    <text evidence="1">Belongs to the peptidase C40 family.</text>
</comment>
<dbReference type="PROSITE" id="PS51935">
    <property type="entry name" value="NLPC_P60"/>
    <property type="match status" value="1"/>
</dbReference>
<keyword evidence="8" id="KW-1185">Reference proteome</keyword>
<dbReference type="Gene3D" id="3.90.1720.10">
    <property type="entry name" value="endopeptidase domain like (from Nostoc punctiforme)"/>
    <property type="match status" value="1"/>
</dbReference>
<evidence type="ECO:0000256" key="1">
    <source>
        <dbReference type="ARBA" id="ARBA00007074"/>
    </source>
</evidence>
<feature type="compositionally biased region" description="Polar residues" evidence="5">
    <location>
        <begin position="50"/>
        <end position="59"/>
    </location>
</feature>
<dbReference type="InterPro" id="IPR000064">
    <property type="entry name" value="NLP_P60_dom"/>
</dbReference>
<organism evidence="7 8">
    <name type="scientific">Actinoplanes flavus</name>
    <dbReference type="NCBI Taxonomy" id="2820290"/>
    <lineage>
        <taxon>Bacteria</taxon>
        <taxon>Bacillati</taxon>
        <taxon>Actinomycetota</taxon>
        <taxon>Actinomycetes</taxon>
        <taxon>Micromonosporales</taxon>
        <taxon>Micromonosporaceae</taxon>
        <taxon>Actinoplanes</taxon>
    </lineage>
</organism>
<gene>
    <name evidence="7" type="ORF">J5X75_06835</name>
</gene>
<protein>
    <submittedName>
        <fullName evidence="7">C40 family peptidase</fullName>
    </submittedName>
</protein>
<dbReference type="SUPFAM" id="SSF54001">
    <property type="entry name" value="Cysteine proteinases"/>
    <property type="match status" value="1"/>
</dbReference>
<evidence type="ECO:0000256" key="5">
    <source>
        <dbReference type="SAM" id="MobiDB-lite"/>
    </source>
</evidence>
<dbReference type="PANTHER" id="PTHR47359:SF3">
    <property type="entry name" value="NLP_P60 DOMAIN-CONTAINING PROTEIN-RELATED"/>
    <property type="match status" value="1"/>
</dbReference>
<proteinExistence type="inferred from homology"/>
<evidence type="ECO:0000259" key="6">
    <source>
        <dbReference type="PROSITE" id="PS51935"/>
    </source>
</evidence>